<keyword evidence="5" id="KW-0136">Cellulose degradation</keyword>
<dbReference type="PROSITE" id="PS00812">
    <property type="entry name" value="GLYCOSYL_HYDROL_F8"/>
    <property type="match status" value="1"/>
</dbReference>
<dbReference type="GeneID" id="61816053"/>
<evidence type="ECO:0000256" key="4">
    <source>
        <dbReference type="ARBA" id="ARBA00022801"/>
    </source>
</evidence>
<name>A0A0H5M016_YERIN</name>
<keyword evidence="6 9" id="KW-0326">Glycosidase</keyword>
<protein>
    <recommendedName>
        <fullName evidence="9">Glucanase</fullName>
        <ecNumber evidence="9">3.2.1.-</ecNumber>
    </recommendedName>
</protein>
<dbReference type="InterPro" id="IPR002037">
    <property type="entry name" value="Glyco_hydro_8"/>
</dbReference>
<keyword evidence="7 9" id="KW-0624">Polysaccharide degradation</keyword>
<feature type="chain" id="PRO_5005220477" description="Glucanase" evidence="10">
    <location>
        <begin position="28"/>
        <end position="338"/>
    </location>
</feature>
<accession>A0A0H5M016</accession>
<evidence type="ECO:0000256" key="2">
    <source>
        <dbReference type="ARBA" id="ARBA00009209"/>
    </source>
</evidence>
<dbReference type="PRINTS" id="PR00735">
    <property type="entry name" value="GLHYDRLASE8"/>
</dbReference>
<gene>
    <name evidence="11" type="primary">bcsZ</name>
    <name evidence="11" type="ORF">ERS008476_03834</name>
</gene>
<feature type="signal peptide" evidence="10">
    <location>
        <begin position="1"/>
        <end position="27"/>
    </location>
</feature>
<proteinExistence type="inferred from homology"/>
<organism evidence="11 12">
    <name type="scientific">Yersinia intermedia</name>
    <dbReference type="NCBI Taxonomy" id="631"/>
    <lineage>
        <taxon>Bacteria</taxon>
        <taxon>Pseudomonadati</taxon>
        <taxon>Pseudomonadota</taxon>
        <taxon>Gammaproteobacteria</taxon>
        <taxon>Enterobacterales</taxon>
        <taxon>Yersiniaceae</taxon>
        <taxon>Yersinia</taxon>
    </lineage>
</organism>
<evidence type="ECO:0000256" key="9">
    <source>
        <dbReference type="RuleBase" id="RU361167"/>
    </source>
</evidence>
<evidence type="ECO:0000313" key="11">
    <source>
        <dbReference type="EMBL" id="CRY56789.1"/>
    </source>
</evidence>
<keyword evidence="4 9" id="KW-0378">Hydrolase</keyword>
<evidence type="ECO:0000256" key="10">
    <source>
        <dbReference type="SAM" id="SignalP"/>
    </source>
</evidence>
<dbReference type="Proteomes" id="UP000043316">
    <property type="component" value="Unassembled WGS sequence"/>
</dbReference>
<keyword evidence="3 10" id="KW-0732">Signal</keyword>
<dbReference type="Gene3D" id="1.50.10.10">
    <property type="match status" value="1"/>
</dbReference>
<feature type="active site" description="Nucleophile" evidence="8">
    <location>
        <position position="115"/>
    </location>
</feature>
<evidence type="ECO:0000256" key="8">
    <source>
        <dbReference type="PROSITE-ProRule" id="PRU10058"/>
    </source>
</evidence>
<evidence type="ECO:0000256" key="3">
    <source>
        <dbReference type="ARBA" id="ARBA00022729"/>
    </source>
</evidence>
<dbReference type="EC" id="3.2.1.-" evidence="9"/>
<dbReference type="InterPro" id="IPR008928">
    <property type="entry name" value="6-hairpin_glycosidase_sf"/>
</dbReference>
<dbReference type="SUPFAM" id="SSF48208">
    <property type="entry name" value="Six-hairpin glycosidases"/>
    <property type="match status" value="1"/>
</dbReference>
<dbReference type="EMBL" id="CWJI01000017">
    <property type="protein sequence ID" value="CRY56789.1"/>
    <property type="molecule type" value="Genomic_DNA"/>
</dbReference>
<dbReference type="InterPro" id="IPR012341">
    <property type="entry name" value="6hp_glycosidase-like_sf"/>
</dbReference>
<dbReference type="Pfam" id="PF01270">
    <property type="entry name" value="Glyco_hydro_8"/>
    <property type="match status" value="1"/>
</dbReference>
<evidence type="ECO:0000256" key="1">
    <source>
        <dbReference type="ARBA" id="ARBA00000966"/>
    </source>
</evidence>
<sequence length="338" mass="38103">MLIKKTTRLVFTACMLFGLLFSTGVQAQDPGWEQFKSRFLKPDGRIVDTGNHDVSHTEGQGFGMLFAVFNDDKPTFDSLLGWTNKTLYNEENGLFSWRYEPNAKVKVADKNNATDGDVLIAWALLLAGDKWKNSDYINQSNKIQSAILKHTVINFAGYHVMLPGANSFNHTSYVVVNPSYYIFPAWQAFFQYSHLKIWQDLNNDAIKQLSAMKLGKVGLPTDWVSLRSDGSFAPANGWPARFSFDAVRIPLYLSWGAKNQSALSPFTRYWQGFARLKTPAWVNVVTGATAEYSLTPGMLAIRDLTFGDLGQLTTTLLPEEDYYSSCLRLLSWWAAKQQ</sequence>
<dbReference type="RefSeq" id="WP_019211405.1">
    <property type="nucleotide sequence ID" value="NZ_CWJI01000017.1"/>
</dbReference>
<comment type="similarity">
    <text evidence="2 9">Belongs to the glycosyl hydrolase 8 (cellulase D) family.</text>
</comment>
<evidence type="ECO:0000256" key="7">
    <source>
        <dbReference type="ARBA" id="ARBA00023326"/>
    </source>
</evidence>
<dbReference type="InterPro" id="IPR019834">
    <property type="entry name" value="Glyco_hydro_8_CS"/>
</dbReference>
<evidence type="ECO:0000256" key="6">
    <source>
        <dbReference type="ARBA" id="ARBA00023295"/>
    </source>
</evidence>
<evidence type="ECO:0000313" key="12">
    <source>
        <dbReference type="Proteomes" id="UP000043316"/>
    </source>
</evidence>
<dbReference type="GO" id="GO:0008810">
    <property type="term" value="F:cellulase activity"/>
    <property type="evidence" value="ECO:0007669"/>
    <property type="project" value="UniProtKB-EC"/>
</dbReference>
<keyword evidence="7 9" id="KW-0119">Carbohydrate metabolism</keyword>
<reference evidence="12" key="1">
    <citation type="submission" date="2015-03" db="EMBL/GenBank/DDBJ databases">
        <authorList>
            <consortium name="Pathogen Informatics"/>
        </authorList>
    </citation>
    <scope>NUCLEOTIDE SEQUENCE [LARGE SCALE GENOMIC DNA]</scope>
    <source>
        <strain evidence="12">R148</strain>
    </source>
</reference>
<evidence type="ECO:0000256" key="5">
    <source>
        <dbReference type="ARBA" id="ARBA00023001"/>
    </source>
</evidence>
<dbReference type="GO" id="GO:0030245">
    <property type="term" value="P:cellulose catabolic process"/>
    <property type="evidence" value="ECO:0007669"/>
    <property type="project" value="UniProtKB-KW"/>
</dbReference>
<comment type="catalytic activity">
    <reaction evidence="1">
        <text>Endohydrolysis of (1-&gt;4)-beta-D-glucosidic linkages in cellulose, lichenin and cereal beta-D-glucans.</text>
        <dbReference type="EC" id="3.2.1.4"/>
    </reaction>
</comment>
<dbReference type="AlphaFoldDB" id="A0A0H5M016"/>